<comment type="caution">
    <text evidence="3">Lacks conserved residue(s) required for the propagation of feature annotation.</text>
</comment>
<evidence type="ECO:0000313" key="5">
    <source>
        <dbReference type="Proteomes" id="UP000236161"/>
    </source>
</evidence>
<feature type="region of interest" description="Leucine repeat II (LRII)" evidence="3">
    <location>
        <begin position="205"/>
        <end position="237"/>
    </location>
</feature>
<evidence type="ECO:0000256" key="1">
    <source>
        <dbReference type="ARBA" id="ARBA00023015"/>
    </source>
</evidence>
<accession>A0A2I0ARJ3</accession>
<organism evidence="4 5">
    <name type="scientific">Apostasia shenzhenica</name>
    <dbReference type="NCBI Taxonomy" id="1088818"/>
    <lineage>
        <taxon>Eukaryota</taxon>
        <taxon>Viridiplantae</taxon>
        <taxon>Streptophyta</taxon>
        <taxon>Embryophyta</taxon>
        <taxon>Tracheophyta</taxon>
        <taxon>Spermatophyta</taxon>
        <taxon>Magnoliopsida</taxon>
        <taxon>Liliopsida</taxon>
        <taxon>Asparagales</taxon>
        <taxon>Orchidaceae</taxon>
        <taxon>Apostasioideae</taxon>
        <taxon>Apostasia</taxon>
    </lineage>
</organism>
<keyword evidence="2" id="KW-0804">Transcription</keyword>
<keyword evidence="5" id="KW-1185">Reference proteome</keyword>
<feature type="region of interest" description="SAW" evidence="3">
    <location>
        <begin position="351"/>
        <end position="425"/>
    </location>
</feature>
<name>A0A2I0ARJ3_9ASPA</name>
<comment type="similarity">
    <text evidence="3">Belongs to the GRAS family.</text>
</comment>
<gene>
    <name evidence="4" type="primary">SCL32</name>
    <name evidence="4" type="ORF">AXF42_Ash012890</name>
</gene>
<protein>
    <submittedName>
        <fullName evidence="4">Scarecrow-like protein 32</fullName>
    </submittedName>
</protein>
<dbReference type="EMBL" id="KZ451955">
    <property type="protein sequence ID" value="PKA58167.1"/>
    <property type="molecule type" value="Genomic_DNA"/>
</dbReference>
<dbReference type="Pfam" id="PF03514">
    <property type="entry name" value="GRAS"/>
    <property type="match status" value="1"/>
</dbReference>
<dbReference type="Proteomes" id="UP000236161">
    <property type="component" value="Unassembled WGS sequence"/>
</dbReference>
<sequence length="425" mass="45611">MQFKTTAKSLPCFRPSPDFLAAGKPLGSLNNSACTEQLLVHFAEAMESNDASLAQQILWVLINVAPADGNSSQRLAAAFLRALVLRASRSGSPCAALTSAMLAHCSDGGGGSISLRLSPVSLAGFIDLTPWYRFGFSAANAAIVGATGGFPVVHIVDLSTTNSMQIPTLIDALAGRPDGPPFIRLTVPCPSGGSPPPALDTSIDELGSKLVAFARSRNVEMEFRAVPANPVDGFESLLEHLRLQQGIFSGPVALVINCQMMLHYIPEEVTGSRPSARTMFLKALRSLDPTVVVVVDEDADFTAGDIVGRVRAAFNYLWIPFDAMDSILPRGSDHRRTYEAAFCWKIDNAIAQEGLKRVERLETRGMWSERMTEVGFRGVGFGVEAAAEVKSLLDGHSAGWGMKKDGEELVLTWKGNDAVFASVWV</sequence>
<evidence type="ECO:0000313" key="4">
    <source>
        <dbReference type="EMBL" id="PKA58167.1"/>
    </source>
</evidence>
<feature type="short sequence motif" description="VHIID" evidence="3">
    <location>
        <begin position="153"/>
        <end position="157"/>
    </location>
</feature>
<dbReference type="OrthoDB" id="767511at2759"/>
<proteinExistence type="inferred from homology"/>
<dbReference type="STRING" id="1088818.A0A2I0ARJ3"/>
<evidence type="ECO:0000256" key="2">
    <source>
        <dbReference type="ARBA" id="ARBA00023163"/>
    </source>
</evidence>
<keyword evidence="1" id="KW-0805">Transcription regulation</keyword>
<reference evidence="4 5" key="1">
    <citation type="journal article" date="2017" name="Nature">
        <title>The Apostasia genome and the evolution of orchids.</title>
        <authorList>
            <person name="Zhang G.Q."/>
            <person name="Liu K.W."/>
            <person name="Li Z."/>
            <person name="Lohaus R."/>
            <person name="Hsiao Y.Y."/>
            <person name="Niu S.C."/>
            <person name="Wang J.Y."/>
            <person name="Lin Y.C."/>
            <person name="Xu Q."/>
            <person name="Chen L.J."/>
            <person name="Yoshida K."/>
            <person name="Fujiwara S."/>
            <person name="Wang Z.W."/>
            <person name="Zhang Y.Q."/>
            <person name="Mitsuda N."/>
            <person name="Wang M."/>
            <person name="Liu G.H."/>
            <person name="Pecoraro L."/>
            <person name="Huang H.X."/>
            <person name="Xiao X.J."/>
            <person name="Lin M."/>
            <person name="Wu X.Y."/>
            <person name="Wu W.L."/>
            <person name="Chen Y.Y."/>
            <person name="Chang S.B."/>
            <person name="Sakamoto S."/>
            <person name="Ohme-Takagi M."/>
            <person name="Yagi M."/>
            <person name="Zeng S.J."/>
            <person name="Shen C.Y."/>
            <person name="Yeh C.M."/>
            <person name="Luo Y.B."/>
            <person name="Tsai W.C."/>
            <person name="Van de Peer Y."/>
            <person name="Liu Z.J."/>
        </authorList>
    </citation>
    <scope>NUCLEOTIDE SEQUENCE [LARGE SCALE GENOMIC DNA]</scope>
    <source>
        <strain evidence="5">cv. Shenzhen</strain>
        <tissue evidence="4">Stem</tissue>
    </source>
</reference>
<dbReference type="InterPro" id="IPR005202">
    <property type="entry name" value="TF_GRAS"/>
</dbReference>
<evidence type="ECO:0000256" key="3">
    <source>
        <dbReference type="PROSITE-ProRule" id="PRU01191"/>
    </source>
</evidence>
<dbReference type="PANTHER" id="PTHR31636">
    <property type="entry name" value="OSJNBA0084A10.13 PROTEIN-RELATED"/>
    <property type="match status" value="1"/>
</dbReference>
<dbReference type="AlphaFoldDB" id="A0A2I0ARJ3"/>
<dbReference type="PROSITE" id="PS50985">
    <property type="entry name" value="GRAS"/>
    <property type="match status" value="1"/>
</dbReference>